<dbReference type="EMBL" id="FNJQ01000001">
    <property type="protein sequence ID" value="SDO76394.1"/>
    <property type="molecule type" value="Genomic_DNA"/>
</dbReference>
<sequence>MADDKKNNQKAISKDDLWAKAAGDSAITRKDLGITKAGDKSGMQALNEGYSIDIGDLLNLGDQDNTK</sequence>
<proteinExistence type="predicted"/>
<gene>
    <name evidence="1" type="ORF">SAMN05216366_10155</name>
</gene>
<reference evidence="1 2" key="1">
    <citation type="submission" date="2016-10" db="EMBL/GenBank/DDBJ databases">
        <authorList>
            <person name="de Groot N.N."/>
        </authorList>
    </citation>
    <scope>NUCLEOTIDE SEQUENCE [LARGE SCALE GENOMIC DNA]</scope>
    <source>
        <strain evidence="1 2">S137</strain>
    </source>
</reference>
<evidence type="ECO:0000313" key="1">
    <source>
        <dbReference type="EMBL" id="SDO76394.1"/>
    </source>
</evidence>
<protein>
    <submittedName>
        <fullName evidence="1">Uncharacterized protein</fullName>
    </submittedName>
</protein>
<dbReference type="OrthoDB" id="9993354at2"/>
<evidence type="ECO:0000313" key="2">
    <source>
        <dbReference type="Proteomes" id="UP000182412"/>
    </source>
</evidence>
<dbReference type="AlphaFoldDB" id="A0A1H0M7L5"/>
<accession>A0A1H0M7L5</accession>
<name>A0A1H0M7L5_SELRU</name>
<dbReference type="RefSeq" id="WP_074570572.1">
    <property type="nucleotide sequence ID" value="NZ_FNJQ01000001.1"/>
</dbReference>
<dbReference type="Proteomes" id="UP000182412">
    <property type="component" value="Unassembled WGS sequence"/>
</dbReference>
<organism evidence="1 2">
    <name type="scientific">Selenomonas ruminantium</name>
    <dbReference type="NCBI Taxonomy" id="971"/>
    <lineage>
        <taxon>Bacteria</taxon>
        <taxon>Bacillati</taxon>
        <taxon>Bacillota</taxon>
        <taxon>Negativicutes</taxon>
        <taxon>Selenomonadales</taxon>
        <taxon>Selenomonadaceae</taxon>
        <taxon>Selenomonas</taxon>
    </lineage>
</organism>